<proteinExistence type="predicted"/>
<evidence type="ECO:0000313" key="4">
    <source>
        <dbReference type="Proteomes" id="UP001500957"/>
    </source>
</evidence>
<dbReference type="SUPFAM" id="SSF160991">
    <property type="entry name" value="CV3147-like"/>
    <property type="match status" value="1"/>
</dbReference>
<evidence type="ECO:0000313" key="3">
    <source>
        <dbReference type="EMBL" id="GAA0631699.1"/>
    </source>
</evidence>
<evidence type="ECO:0000259" key="1">
    <source>
        <dbReference type="Pfam" id="PF06032"/>
    </source>
</evidence>
<gene>
    <name evidence="3" type="ORF">GCM10009547_39430</name>
</gene>
<protein>
    <submittedName>
        <fullName evidence="3">DUF917 domain-containing protein</fullName>
    </submittedName>
</protein>
<accession>A0ABN1H7N4</accession>
<sequence length="354" mass="36821">MRLFGPEDVDDLALGALFHGSGGGGDPYLPRQMLHAALDRHGPVRLVDAEELDPDGLVLPVVTAGAPHSLIEKFHGTAEAAALRAALEAHAGRPVVGVLPIQLGPVNALMPLVVAAQLGLPCLDVDGMRRTFPKLEMTVFALAGLPISPIILVDSAGSSAVLTAADNNTVSSLLRSCLPSMGLVAMCSAYLLNVGQCAEIGSRQALTRCAELGAVLRSVAPGPAENYAGFLERCDGRIIFSGVVHEVVQSLDGGFARGTLSLESTDGTRSLRIDFQSENLVATEDGVPVVTVPDLINLVDVDSGFLLQSPDVVVGQQVHVIASRVDPHWHTPAGHACAGPRAFGIDLDVVPVCA</sequence>
<feature type="domain" description="S-Me-THD N-terminal" evidence="1">
    <location>
        <begin position="7"/>
        <end position="163"/>
    </location>
</feature>
<feature type="domain" description="S-Me-THD-like C-terminal" evidence="2">
    <location>
        <begin position="166"/>
        <end position="352"/>
    </location>
</feature>
<dbReference type="Pfam" id="PF06032">
    <property type="entry name" value="S-Me-THD_N"/>
    <property type="match status" value="1"/>
</dbReference>
<dbReference type="InterPro" id="IPR010318">
    <property type="entry name" value="S-Me-THD_N"/>
</dbReference>
<dbReference type="InterPro" id="IPR027479">
    <property type="entry name" value="S-Me-THD_N_sf"/>
</dbReference>
<organism evidence="3 4">
    <name type="scientific">Sporichthya brevicatena</name>
    <dbReference type="NCBI Taxonomy" id="171442"/>
    <lineage>
        <taxon>Bacteria</taxon>
        <taxon>Bacillati</taxon>
        <taxon>Actinomycetota</taxon>
        <taxon>Actinomycetes</taxon>
        <taxon>Sporichthyales</taxon>
        <taxon>Sporichthyaceae</taxon>
        <taxon>Sporichthya</taxon>
    </lineage>
</organism>
<comment type="caution">
    <text evidence="3">The sequence shown here is derived from an EMBL/GenBank/DDBJ whole genome shotgun (WGS) entry which is preliminary data.</text>
</comment>
<dbReference type="InterPro" id="IPR048350">
    <property type="entry name" value="S-Me-THD-like_C"/>
</dbReference>
<name>A0ABN1H7N4_9ACTN</name>
<dbReference type="Pfam" id="PF20906">
    <property type="entry name" value="S-Me-THD_C"/>
    <property type="match status" value="1"/>
</dbReference>
<dbReference type="Gene3D" id="2.40.390.10">
    <property type="entry name" value="CV3147-like"/>
    <property type="match status" value="1"/>
</dbReference>
<reference evidence="3 4" key="1">
    <citation type="journal article" date="2019" name="Int. J. Syst. Evol. Microbiol.">
        <title>The Global Catalogue of Microorganisms (GCM) 10K type strain sequencing project: providing services to taxonomists for standard genome sequencing and annotation.</title>
        <authorList>
            <consortium name="The Broad Institute Genomics Platform"/>
            <consortium name="The Broad Institute Genome Sequencing Center for Infectious Disease"/>
            <person name="Wu L."/>
            <person name="Ma J."/>
        </authorList>
    </citation>
    <scope>NUCLEOTIDE SEQUENCE [LARGE SCALE GENOMIC DNA]</scope>
    <source>
        <strain evidence="3 4">JCM 10671</strain>
    </source>
</reference>
<dbReference type="RefSeq" id="WP_344607956.1">
    <property type="nucleotide sequence ID" value="NZ_BAAAHE010000042.1"/>
</dbReference>
<dbReference type="Gene3D" id="3.40.1610.10">
    <property type="entry name" value="CV3147-like domain"/>
    <property type="match status" value="1"/>
</dbReference>
<dbReference type="EMBL" id="BAAAHE010000042">
    <property type="protein sequence ID" value="GAA0631699.1"/>
    <property type="molecule type" value="Genomic_DNA"/>
</dbReference>
<dbReference type="InterPro" id="IPR024071">
    <property type="entry name" value="S-Me-THD_C_sf"/>
</dbReference>
<evidence type="ECO:0000259" key="2">
    <source>
        <dbReference type="Pfam" id="PF20906"/>
    </source>
</evidence>
<dbReference type="Proteomes" id="UP001500957">
    <property type="component" value="Unassembled WGS sequence"/>
</dbReference>
<keyword evidence="4" id="KW-1185">Reference proteome</keyword>